<dbReference type="RefSeq" id="WP_017711011.1">
    <property type="nucleotide sequence ID" value="NZ_KB235933.1"/>
</dbReference>
<organism evidence="2 3">
    <name type="scientific">Prochlorothrix hollandica PCC 9006 = CALU 1027</name>
    <dbReference type="NCBI Taxonomy" id="317619"/>
    <lineage>
        <taxon>Bacteria</taxon>
        <taxon>Bacillati</taxon>
        <taxon>Cyanobacteriota</taxon>
        <taxon>Cyanophyceae</taxon>
        <taxon>Prochlorotrichales</taxon>
        <taxon>Prochlorotrichaceae</taxon>
        <taxon>Prochlorothrix</taxon>
    </lineage>
</organism>
<keyword evidence="3" id="KW-1185">Reference proteome</keyword>
<dbReference type="InterPro" id="IPR011335">
    <property type="entry name" value="Restrct_endonuc-II-like"/>
</dbReference>
<evidence type="ECO:0000313" key="3">
    <source>
        <dbReference type="Proteomes" id="UP000034681"/>
    </source>
</evidence>
<dbReference type="InterPro" id="IPR012296">
    <property type="entry name" value="Nuclease_put_TT1808"/>
</dbReference>
<dbReference type="SUPFAM" id="SSF52980">
    <property type="entry name" value="Restriction endonuclease-like"/>
    <property type="match status" value="1"/>
</dbReference>
<dbReference type="STRING" id="317619.GCA_000332315_00327"/>
<dbReference type="Proteomes" id="UP000034681">
    <property type="component" value="Unassembled WGS sequence"/>
</dbReference>
<evidence type="ECO:0000259" key="1">
    <source>
        <dbReference type="Pfam" id="PF05685"/>
    </source>
</evidence>
<dbReference type="Gene3D" id="3.90.1570.10">
    <property type="entry name" value="tt1808, chain A"/>
    <property type="match status" value="1"/>
</dbReference>
<feature type="domain" description="Putative restriction endonuclease" evidence="1">
    <location>
        <begin position="18"/>
        <end position="185"/>
    </location>
</feature>
<comment type="caution">
    <text evidence="2">The sequence shown here is derived from an EMBL/GenBank/DDBJ whole genome shotgun (WGS) entry which is preliminary data.</text>
</comment>
<sequence length="194" mass="21470">MIAPTALATLPLRRWTVAEYHTLAAAGILTSQDRIELLDGHLVTMSAKGRPHIIALRLLAQTFSNALQNQRLIFLQDPIALSPTSEPEPDLTLVQGQELDYLQRHPQPHEIDLIVEVADSTLKTDCEVKSLLYAQAGIAEYWVVDVAQRQVWVFREPDPAGYRSRVIYGPTAQLSPLACPAVNIPIEAILPPLP</sequence>
<dbReference type="Pfam" id="PF05685">
    <property type="entry name" value="Uma2"/>
    <property type="match status" value="1"/>
</dbReference>
<dbReference type="CDD" id="cd06260">
    <property type="entry name" value="DUF820-like"/>
    <property type="match status" value="1"/>
</dbReference>
<accession>A0A0M2PYL9</accession>
<proteinExistence type="predicted"/>
<evidence type="ECO:0000313" key="2">
    <source>
        <dbReference type="EMBL" id="KKI99778.1"/>
    </source>
</evidence>
<dbReference type="AlphaFoldDB" id="A0A0M2PYL9"/>
<dbReference type="eggNOG" id="COG4636">
    <property type="taxonomic scope" value="Bacteria"/>
</dbReference>
<protein>
    <recommendedName>
        <fullName evidence="1">Putative restriction endonuclease domain-containing protein</fullName>
    </recommendedName>
</protein>
<dbReference type="InterPro" id="IPR008538">
    <property type="entry name" value="Uma2"/>
</dbReference>
<dbReference type="EMBL" id="AJTX02000004">
    <property type="protein sequence ID" value="KKI99778.1"/>
    <property type="molecule type" value="Genomic_DNA"/>
</dbReference>
<dbReference type="PANTHER" id="PTHR35400">
    <property type="entry name" value="SLR1083 PROTEIN"/>
    <property type="match status" value="1"/>
</dbReference>
<reference evidence="2" key="1">
    <citation type="submission" date="2012-04" db="EMBL/GenBank/DDBJ databases">
        <authorList>
            <person name="Borisov I.G."/>
            <person name="Ivanikova N.V."/>
            <person name="Pinevich A.V."/>
        </authorList>
    </citation>
    <scope>NUCLEOTIDE SEQUENCE</scope>
    <source>
        <strain evidence="2">CALU 1027</strain>
    </source>
</reference>
<dbReference type="OrthoDB" id="509866at2"/>
<name>A0A0M2PYL9_PROHO</name>
<gene>
    <name evidence="2" type="ORF">PROH_07915</name>
</gene>
<dbReference type="PANTHER" id="PTHR35400:SF1">
    <property type="entry name" value="SLR1083 PROTEIN"/>
    <property type="match status" value="1"/>
</dbReference>